<evidence type="ECO:0000259" key="6">
    <source>
        <dbReference type="Pfam" id="PF08281"/>
    </source>
</evidence>
<evidence type="ECO:0000259" key="5">
    <source>
        <dbReference type="Pfam" id="PF04542"/>
    </source>
</evidence>
<dbReference type="PANTHER" id="PTHR43133">
    <property type="entry name" value="RNA POLYMERASE ECF-TYPE SIGMA FACTO"/>
    <property type="match status" value="1"/>
</dbReference>
<feature type="domain" description="RNA polymerase sigma factor 70 region 4 type 2" evidence="6">
    <location>
        <begin position="115"/>
        <end position="167"/>
    </location>
</feature>
<evidence type="ECO:0000256" key="3">
    <source>
        <dbReference type="ARBA" id="ARBA00023082"/>
    </source>
</evidence>
<feature type="domain" description="RNA polymerase sigma-70 region 2" evidence="5">
    <location>
        <begin position="21"/>
        <end position="87"/>
    </location>
</feature>
<dbReference type="InterPro" id="IPR039425">
    <property type="entry name" value="RNA_pol_sigma-70-like"/>
</dbReference>
<evidence type="ECO:0000256" key="4">
    <source>
        <dbReference type="ARBA" id="ARBA00023163"/>
    </source>
</evidence>
<dbReference type="NCBIfam" id="TIGR02937">
    <property type="entry name" value="sigma70-ECF"/>
    <property type="match status" value="1"/>
</dbReference>
<comment type="similarity">
    <text evidence="1">Belongs to the sigma-70 factor family. ECF subfamily.</text>
</comment>
<dbReference type="InterPro" id="IPR013249">
    <property type="entry name" value="RNA_pol_sigma70_r4_t2"/>
</dbReference>
<gene>
    <name evidence="7" type="ORF">H9702_09960</name>
</gene>
<name>A0A9D2NS01_9FIRM</name>
<dbReference type="SUPFAM" id="SSF88659">
    <property type="entry name" value="Sigma3 and sigma4 domains of RNA polymerase sigma factors"/>
    <property type="match status" value="1"/>
</dbReference>
<dbReference type="InterPro" id="IPR014284">
    <property type="entry name" value="RNA_pol_sigma-70_dom"/>
</dbReference>
<evidence type="ECO:0000256" key="2">
    <source>
        <dbReference type="ARBA" id="ARBA00023015"/>
    </source>
</evidence>
<dbReference type="InterPro" id="IPR007627">
    <property type="entry name" value="RNA_pol_sigma70_r2"/>
</dbReference>
<evidence type="ECO:0000313" key="8">
    <source>
        <dbReference type="Proteomes" id="UP000823896"/>
    </source>
</evidence>
<dbReference type="SUPFAM" id="SSF88946">
    <property type="entry name" value="Sigma2 domain of RNA polymerase sigma factors"/>
    <property type="match status" value="1"/>
</dbReference>
<dbReference type="EMBL" id="DWWM01000060">
    <property type="protein sequence ID" value="HJC37435.1"/>
    <property type="molecule type" value="Genomic_DNA"/>
</dbReference>
<dbReference type="GO" id="GO:0003677">
    <property type="term" value="F:DNA binding"/>
    <property type="evidence" value="ECO:0007669"/>
    <property type="project" value="InterPro"/>
</dbReference>
<dbReference type="Pfam" id="PF08281">
    <property type="entry name" value="Sigma70_r4_2"/>
    <property type="match status" value="1"/>
</dbReference>
<dbReference type="InterPro" id="IPR013324">
    <property type="entry name" value="RNA_pol_sigma_r3/r4-like"/>
</dbReference>
<keyword evidence="3" id="KW-0731">Sigma factor</keyword>
<protein>
    <submittedName>
        <fullName evidence="7">RNA polymerase sigma factor</fullName>
    </submittedName>
</protein>
<dbReference type="GO" id="GO:0016987">
    <property type="term" value="F:sigma factor activity"/>
    <property type="evidence" value="ECO:0007669"/>
    <property type="project" value="UniProtKB-KW"/>
</dbReference>
<dbReference type="PANTHER" id="PTHR43133:SF51">
    <property type="entry name" value="RNA POLYMERASE SIGMA FACTOR"/>
    <property type="match status" value="1"/>
</dbReference>
<reference evidence="7" key="2">
    <citation type="submission" date="2021-04" db="EMBL/GenBank/DDBJ databases">
        <authorList>
            <person name="Gilroy R."/>
        </authorList>
    </citation>
    <scope>NUCLEOTIDE SEQUENCE</scope>
    <source>
        <strain evidence="7">CHK187-11901</strain>
    </source>
</reference>
<dbReference type="Gene3D" id="1.10.1740.10">
    <property type="match status" value="1"/>
</dbReference>
<evidence type="ECO:0000313" key="7">
    <source>
        <dbReference type="EMBL" id="HJC37435.1"/>
    </source>
</evidence>
<reference evidence="7" key="1">
    <citation type="journal article" date="2021" name="PeerJ">
        <title>Extensive microbial diversity within the chicken gut microbiome revealed by metagenomics and culture.</title>
        <authorList>
            <person name="Gilroy R."/>
            <person name="Ravi A."/>
            <person name="Getino M."/>
            <person name="Pursley I."/>
            <person name="Horton D.L."/>
            <person name="Alikhan N.F."/>
            <person name="Baker D."/>
            <person name="Gharbi K."/>
            <person name="Hall N."/>
            <person name="Watson M."/>
            <person name="Adriaenssens E.M."/>
            <person name="Foster-Nyarko E."/>
            <person name="Jarju S."/>
            <person name="Secka A."/>
            <person name="Antonio M."/>
            <person name="Oren A."/>
            <person name="Chaudhuri R.R."/>
            <person name="La Ragione R."/>
            <person name="Hildebrand F."/>
            <person name="Pallen M.J."/>
        </authorList>
    </citation>
    <scope>NUCLEOTIDE SEQUENCE</scope>
    <source>
        <strain evidence="7">CHK187-11901</strain>
    </source>
</reference>
<dbReference type="GO" id="GO:0006352">
    <property type="term" value="P:DNA-templated transcription initiation"/>
    <property type="evidence" value="ECO:0007669"/>
    <property type="project" value="InterPro"/>
</dbReference>
<organism evidence="7 8">
    <name type="scientific">Candidatus Merdibacter merdavium</name>
    <dbReference type="NCBI Taxonomy" id="2838692"/>
    <lineage>
        <taxon>Bacteria</taxon>
        <taxon>Bacillati</taxon>
        <taxon>Bacillota</taxon>
        <taxon>Erysipelotrichia</taxon>
        <taxon>Erysipelotrichales</taxon>
        <taxon>Erysipelotrichaceae</taxon>
        <taxon>Merdibacter</taxon>
    </lineage>
</organism>
<proteinExistence type="inferred from homology"/>
<evidence type="ECO:0000256" key="1">
    <source>
        <dbReference type="ARBA" id="ARBA00010641"/>
    </source>
</evidence>
<dbReference type="Gene3D" id="1.10.10.10">
    <property type="entry name" value="Winged helix-like DNA-binding domain superfamily/Winged helix DNA-binding domain"/>
    <property type="match status" value="1"/>
</dbReference>
<accession>A0A9D2NS01</accession>
<sequence length="173" mass="20549">MNEKRLIARIRHGDEAALNALIRTYYPSVRQYVSLKVPVKEDAQDITQEVFLRFIRQIPTYRHEGKLAHYLYVIASHCCTDHFRTQKHQPLPLEEIRIPDSIDLHIDTLRKLEHERLRALIMCLPPEEQDTVVFHDLKEMSFREISEMLDVPQSTLKSRHARALSRLRSLWKE</sequence>
<dbReference type="CDD" id="cd06171">
    <property type="entry name" value="Sigma70_r4"/>
    <property type="match status" value="1"/>
</dbReference>
<dbReference type="InterPro" id="IPR013325">
    <property type="entry name" value="RNA_pol_sigma_r2"/>
</dbReference>
<dbReference type="Proteomes" id="UP000823896">
    <property type="component" value="Unassembled WGS sequence"/>
</dbReference>
<dbReference type="AlphaFoldDB" id="A0A9D2NS01"/>
<dbReference type="InterPro" id="IPR036388">
    <property type="entry name" value="WH-like_DNA-bd_sf"/>
</dbReference>
<keyword evidence="2" id="KW-0805">Transcription regulation</keyword>
<comment type="caution">
    <text evidence="7">The sequence shown here is derived from an EMBL/GenBank/DDBJ whole genome shotgun (WGS) entry which is preliminary data.</text>
</comment>
<dbReference type="Pfam" id="PF04542">
    <property type="entry name" value="Sigma70_r2"/>
    <property type="match status" value="1"/>
</dbReference>
<keyword evidence="4" id="KW-0804">Transcription</keyword>